<keyword evidence="2" id="KW-1185">Reference proteome</keyword>
<evidence type="ECO:0000313" key="2">
    <source>
        <dbReference type="Proteomes" id="UP000005408"/>
    </source>
</evidence>
<name>A0A8W8NU56_MAGGI</name>
<dbReference type="EnsemblMetazoa" id="G9565.1">
    <property type="protein sequence ID" value="G9565.1:cds"/>
    <property type="gene ID" value="G9565"/>
</dbReference>
<accession>A0A8W8NU56</accession>
<proteinExistence type="predicted"/>
<dbReference type="Proteomes" id="UP000005408">
    <property type="component" value="Unassembled WGS sequence"/>
</dbReference>
<reference evidence="1" key="1">
    <citation type="submission" date="2022-08" db="UniProtKB">
        <authorList>
            <consortium name="EnsemblMetazoa"/>
        </authorList>
    </citation>
    <scope>IDENTIFICATION</scope>
    <source>
        <strain evidence="1">05x7-T-G4-1.051#20</strain>
    </source>
</reference>
<organism evidence="1 2">
    <name type="scientific">Magallana gigas</name>
    <name type="common">Pacific oyster</name>
    <name type="synonym">Crassostrea gigas</name>
    <dbReference type="NCBI Taxonomy" id="29159"/>
    <lineage>
        <taxon>Eukaryota</taxon>
        <taxon>Metazoa</taxon>
        <taxon>Spiralia</taxon>
        <taxon>Lophotrochozoa</taxon>
        <taxon>Mollusca</taxon>
        <taxon>Bivalvia</taxon>
        <taxon>Autobranchia</taxon>
        <taxon>Pteriomorphia</taxon>
        <taxon>Ostreida</taxon>
        <taxon>Ostreoidea</taxon>
        <taxon>Ostreidae</taxon>
        <taxon>Magallana</taxon>
    </lineage>
</organism>
<protein>
    <submittedName>
        <fullName evidence="1">Uncharacterized protein</fullName>
    </submittedName>
</protein>
<evidence type="ECO:0000313" key="1">
    <source>
        <dbReference type="EnsemblMetazoa" id="G9565.1:cds"/>
    </source>
</evidence>
<sequence length="70" mass="7799">MAALYVHQINSQTSTFRNTSVISVINSRDQYSIIGAGPPPPARVGSKEVYQTLHPSEEKERIGNHSKRTF</sequence>
<dbReference type="AlphaFoldDB" id="A0A8W8NU56"/>